<dbReference type="Pfam" id="PF26621">
    <property type="entry name" value="DUF8198"/>
    <property type="match status" value="1"/>
</dbReference>
<evidence type="ECO:0000313" key="3">
    <source>
        <dbReference type="Proteomes" id="UP000199339"/>
    </source>
</evidence>
<sequence>MYRDRLVATPVHSEAASRLQRLLLAYHDFRQHKAAHPLVEDTFRVADWQARRLKATHQDLYDHPGYRPGLEFLLTDLYAPAGMTRRDDNIDRVFPKMVKWLPDNLLDTFAGLVELNLMTQELDLELAELLDRNRQPVAELDTPVYCQAYRASQRLDDRSRQIQLVAEVGQQLDRYVRNRTLGWLLSMAKTPAEMADLSDLHSFLHRGYSAFRKMDDVDSLIERLVWRERRVMEQILAGHPAPFELPGDL</sequence>
<dbReference type="RefSeq" id="WP_092003736.1">
    <property type="nucleotide sequence ID" value="NZ_FOUR01000005.1"/>
</dbReference>
<gene>
    <name evidence="2" type="ORF">SAMN04487961_2429</name>
</gene>
<organism evidence="2 3">
    <name type="scientific">Marinobacter pelagius</name>
    <dbReference type="NCBI Taxonomy" id="379482"/>
    <lineage>
        <taxon>Bacteria</taxon>
        <taxon>Pseudomonadati</taxon>
        <taxon>Pseudomonadota</taxon>
        <taxon>Gammaproteobacteria</taxon>
        <taxon>Pseudomonadales</taxon>
        <taxon>Marinobacteraceae</taxon>
        <taxon>Marinobacter</taxon>
    </lineage>
</organism>
<reference evidence="3" key="1">
    <citation type="submission" date="2016-10" db="EMBL/GenBank/DDBJ databases">
        <authorList>
            <person name="Varghese N."/>
            <person name="Submissions S."/>
        </authorList>
    </citation>
    <scope>NUCLEOTIDE SEQUENCE [LARGE SCALE GENOMIC DNA]</scope>
    <source>
        <strain evidence="3">CGMCC 1.6775</strain>
    </source>
</reference>
<evidence type="ECO:0000313" key="2">
    <source>
        <dbReference type="EMBL" id="SFN19570.1"/>
    </source>
</evidence>
<dbReference type="InterPro" id="IPR058063">
    <property type="entry name" value="FFLEE_fam"/>
</dbReference>
<protein>
    <recommendedName>
        <fullName evidence="1">DUF8198 domain-containing protein</fullName>
    </recommendedName>
</protein>
<dbReference type="NCBIfam" id="NF047641">
    <property type="entry name" value="FFLEE_fam"/>
    <property type="match status" value="1"/>
</dbReference>
<dbReference type="Proteomes" id="UP000199339">
    <property type="component" value="Unassembled WGS sequence"/>
</dbReference>
<dbReference type="AlphaFoldDB" id="A0A1I4X2H9"/>
<keyword evidence="3" id="KW-1185">Reference proteome</keyword>
<dbReference type="EMBL" id="FOUR01000005">
    <property type="protein sequence ID" value="SFN19570.1"/>
    <property type="molecule type" value="Genomic_DNA"/>
</dbReference>
<evidence type="ECO:0000259" key="1">
    <source>
        <dbReference type="Pfam" id="PF26621"/>
    </source>
</evidence>
<dbReference type="InterPro" id="IPR058511">
    <property type="entry name" value="DUF8198"/>
</dbReference>
<proteinExistence type="predicted"/>
<name>A0A1I4X2H9_9GAMM</name>
<accession>A0A1I4X2H9</accession>
<dbReference type="OrthoDB" id="7957365at2"/>
<feature type="domain" description="DUF8198" evidence="1">
    <location>
        <begin position="29"/>
        <end position="242"/>
    </location>
</feature>